<evidence type="ECO:0000256" key="3">
    <source>
        <dbReference type="ARBA" id="ARBA00012278"/>
    </source>
</evidence>
<dbReference type="InterPro" id="IPR038354">
    <property type="entry name" value="VKOR_sf"/>
</dbReference>
<feature type="transmembrane region" description="Helical" evidence="12">
    <location>
        <begin position="7"/>
        <end position="30"/>
    </location>
</feature>
<reference evidence="14" key="1">
    <citation type="submission" date="2022-11" db="EMBL/GenBank/DDBJ databases">
        <title>Centuries of genome instability and evolution in soft-shell clam transmissible cancer (bioRxiv).</title>
        <authorList>
            <person name="Hart S.F.M."/>
            <person name="Yonemitsu M.A."/>
            <person name="Giersch R.M."/>
            <person name="Beal B.F."/>
            <person name="Arriagada G."/>
            <person name="Davis B.W."/>
            <person name="Ostrander E.A."/>
            <person name="Goff S.P."/>
            <person name="Metzger M.J."/>
        </authorList>
    </citation>
    <scope>NUCLEOTIDE SEQUENCE</scope>
    <source>
        <strain evidence="14">MELC-2E11</strain>
        <tissue evidence="14">Siphon/mantle</tissue>
    </source>
</reference>
<sequence length="176" mass="19527">MRAGSKVLRITNIIVPMICVAGMFLSVYAYHVETNVHSDPTFKALCDFSEHMSCSKVFSSKYGTGLGIVGRLLGKDSFINQPNSVYGMIFYTLQSLLAFKSSYKLALVQFMNSILAMGSCVYLAYILLFILEDFCVVCVSTYVVNIVITICSYLKLRALSEMEATKKQKNASKKAS</sequence>
<keyword evidence="15" id="KW-1185">Reference proteome</keyword>
<accession>A0ABY7E0Y0</accession>
<dbReference type="EC" id="1.17.4.4" evidence="3"/>
<dbReference type="PANTHER" id="PTHR14519:SF8">
    <property type="entry name" value="VITAMIN K EPOXIDE REDUCTASE COMPLEX SUBUNIT 1"/>
    <property type="match status" value="1"/>
</dbReference>
<keyword evidence="8" id="KW-0560">Oxidoreductase</keyword>
<keyword evidence="7 12" id="KW-1133">Transmembrane helix</keyword>
<feature type="transmembrane region" description="Helical" evidence="12">
    <location>
        <begin position="106"/>
        <end position="128"/>
    </location>
</feature>
<proteinExistence type="inferred from homology"/>
<gene>
    <name evidence="14" type="ORF">MAR_010210</name>
</gene>
<keyword evidence="9 12" id="KW-0472">Membrane</keyword>
<dbReference type="PANTHER" id="PTHR14519">
    <property type="entry name" value="VITAMIN K EPOXIDE REDUCTASE COMPLEX, SUBUNIT 1"/>
    <property type="match status" value="1"/>
</dbReference>
<dbReference type="InterPro" id="IPR012932">
    <property type="entry name" value="VKOR"/>
</dbReference>
<protein>
    <recommendedName>
        <fullName evidence="3">vitamin-K-epoxide reductase (warfarin-sensitive)</fullName>
        <ecNumber evidence="3">1.17.4.4</ecNumber>
    </recommendedName>
</protein>
<comment type="similarity">
    <text evidence="2">Belongs to the VKOR family.</text>
</comment>
<dbReference type="SMART" id="SM00756">
    <property type="entry name" value="VKc"/>
    <property type="match status" value="1"/>
</dbReference>
<evidence type="ECO:0000256" key="11">
    <source>
        <dbReference type="ARBA" id="ARBA00023284"/>
    </source>
</evidence>
<keyword evidence="11" id="KW-0676">Redox-active center</keyword>
<name>A0ABY7E0Y0_MYAAR</name>
<evidence type="ECO:0000256" key="4">
    <source>
        <dbReference type="ARBA" id="ARBA00022692"/>
    </source>
</evidence>
<dbReference type="EMBL" id="CP111015">
    <property type="protein sequence ID" value="WAR03652.1"/>
    <property type="molecule type" value="Genomic_DNA"/>
</dbReference>
<keyword evidence="4 12" id="KW-0812">Transmembrane</keyword>
<dbReference type="InterPro" id="IPR042406">
    <property type="entry name" value="VKORC1/VKORC1L1"/>
</dbReference>
<evidence type="ECO:0000256" key="1">
    <source>
        <dbReference type="ARBA" id="ARBA00004477"/>
    </source>
</evidence>
<evidence type="ECO:0000256" key="9">
    <source>
        <dbReference type="ARBA" id="ARBA00023136"/>
    </source>
</evidence>
<comment type="subcellular location">
    <subcellularLocation>
        <location evidence="1">Endoplasmic reticulum membrane</location>
        <topology evidence="1">Multi-pass membrane protein</topology>
    </subcellularLocation>
</comment>
<feature type="domain" description="Vitamin K epoxide reductase" evidence="13">
    <location>
        <begin position="8"/>
        <end position="156"/>
    </location>
</feature>
<evidence type="ECO:0000313" key="14">
    <source>
        <dbReference type="EMBL" id="WAR03652.1"/>
    </source>
</evidence>
<dbReference type="Pfam" id="PF07884">
    <property type="entry name" value="VKOR"/>
    <property type="match status" value="1"/>
</dbReference>
<evidence type="ECO:0000256" key="12">
    <source>
        <dbReference type="SAM" id="Phobius"/>
    </source>
</evidence>
<feature type="transmembrane region" description="Helical" evidence="12">
    <location>
        <begin position="134"/>
        <end position="156"/>
    </location>
</feature>
<keyword evidence="6" id="KW-0256">Endoplasmic reticulum</keyword>
<evidence type="ECO:0000259" key="13">
    <source>
        <dbReference type="SMART" id="SM00756"/>
    </source>
</evidence>
<evidence type="ECO:0000313" key="15">
    <source>
        <dbReference type="Proteomes" id="UP001164746"/>
    </source>
</evidence>
<evidence type="ECO:0000256" key="6">
    <source>
        <dbReference type="ARBA" id="ARBA00022824"/>
    </source>
</evidence>
<evidence type="ECO:0000256" key="10">
    <source>
        <dbReference type="ARBA" id="ARBA00023157"/>
    </source>
</evidence>
<evidence type="ECO:0000256" key="7">
    <source>
        <dbReference type="ARBA" id="ARBA00022989"/>
    </source>
</evidence>
<keyword evidence="10" id="KW-1015">Disulfide bond</keyword>
<evidence type="ECO:0000256" key="2">
    <source>
        <dbReference type="ARBA" id="ARBA00006214"/>
    </source>
</evidence>
<dbReference type="Gene3D" id="1.20.1440.130">
    <property type="entry name" value="VKOR domain"/>
    <property type="match status" value="1"/>
</dbReference>
<dbReference type="CDD" id="cd12917">
    <property type="entry name" value="VKOR_euk"/>
    <property type="match status" value="1"/>
</dbReference>
<dbReference type="Proteomes" id="UP001164746">
    <property type="component" value="Chromosome 4"/>
</dbReference>
<evidence type="ECO:0000256" key="5">
    <source>
        <dbReference type="ARBA" id="ARBA00022719"/>
    </source>
</evidence>
<keyword evidence="5" id="KW-0874">Quinone</keyword>
<organism evidence="14 15">
    <name type="scientific">Mya arenaria</name>
    <name type="common">Soft-shell clam</name>
    <dbReference type="NCBI Taxonomy" id="6604"/>
    <lineage>
        <taxon>Eukaryota</taxon>
        <taxon>Metazoa</taxon>
        <taxon>Spiralia</taxon>
        <taxon>Lophotrochozoa</taxon>
        <taxon>Mollusca</taxon>
        <taxon>Bivalvia</taxon>
        <taxon>Autobranchia</taxon>
        <taxon>Heteroconchia</taxon>
        <taxon>Euheterodonta</taxon>
        <taxon>Imparidentia</taxon>
        <taxon>Neoheterodontei</taxon>
        <taxon>Myida</taxon>
        <taxon>Myoidea</taxon>
        <taxon>Myidae</taxon>
        <taxon>Mya</taxon>
    </lineage>
</organism>
<evidence type="ECO:0000256" key="8">
    <source>
        <dbReference type="ARBA" id="ARBA00023002"/>
    </source>
</evidence>